<feature type="compositionally biased region" description="Polar residues" evidence="3">
    <location>
        <begin position="201"/>
        <end position="217"/>
    </location>
</feature>
<name>A0A0A1TSC2_9HYPO</name>
<feature type="compositionally biased region" description="Low complexity" evidence="3">
    <location>
        <begin position="181"/>
        <end position="195"/>
    </location>
</feature>
<dbReference type="GO" id="GO:0006351">
    <property type="term" value="P:DNA-templated transcription"/>
    <property type="evidence" value="ECO:0007669"/>
    <property type="project" value="InterPro"/>
</dbReference>
<dbReference type="InterPro" id="IPR001138">
    <property type="entry name" value="Zn2Cys6_DnaBD"/>
</dbReference>
<dbReference type="Pfam" id="PF04082">
    <property type="entry name" value="Fungal_trans"/>
    <property type="match status" value="1"/>
</dbReference>
<reference evidence="5 6" key="1">
    <citation type="journal article" date="2015" name="Genome Announc.">
        <title>Draft Genome Sequence and Gene Annotation of the Entomopathogenic Fungus Verticillium hemipterigenum.</title>
        <authorList>
            <person name="Horn F."/>
            <person name="Habel A."/>
            <person name="Scharf D.H."/>
            <person name="Dworschak J."/>
            <person name="Brakhage A.A."/>
            <person name="Guthke R."/>
            <person name="Hertweck C."/>
            <person name="Linde J."/>
        </authorList>
    </citation>
    <scope>NUCLEOTIDE SEQUENCE [LARGE SCALE GENOMIC DNA]</scope>
</reference>
<accession>A0A0A1TSC2</accession>
<dbReference type="Gene3D" id="4.10.240.10">
    <property type="entry name" value="Zn(2)-C6 fungal-type DNA-binding domain"/>
    <property type="match status" value="1"/>
</dbReference>
<feature type="compositionally biased region" description="Polar residues" evidence="3">
    <location>
        <begin position="129"/>
        <end position="152"/>
    </location>
</feature>
<evidence type="ECO:0000259" key="4">
    <source>
        <dbReference type="PROSITE" id="PS50048"/>
    </source>
</evidence>
<keyword evidence="6" id="KW-1185">Reference proteome</keyword>
<feature type="region of interest" description="Disordered" evidence="3">
    <location>
        <begin position="723"/>
        <end position="795"/>
    </location>
</feature>
<dbReference type="OrthoDB" id="4451586at2759"/>
<organism evidence="5 6">
    <name type="scientific">[Torrubiella] hemipterigena</name>
    <dbReference type="NCBI Taxonomy" id="1531966"/>
    <lineage>
        <taxon>Eukaryota</taxon>
        <taxon>Fungi</taxon>
        <taxon>Dikarya</taxon>
        <taxon>Ascomycota</taxon>
        <taxon>Pezizomycotina</taxon>
        <taxon>Sordariomycetes</taxon>
        <taxon>Hypocreomycetidae</taxon>
        <taxon>Hypocreales</taxon>
        <taxon>Clavicipitaceae</taxon>
        <taxon>Clavicipitaceae incertae sedis</taxon>
        <taxon>'Torrubiella' clade</taxon>
    </lineage>
</organism>
<feature type="domain" description="Zn(2)-C6 fungal-type" evidence="4">
    <location>
        <begin position="25"/>
        <end position="57"/>
    </location>
</feature>
<dbReference type="AlphaFoldDB" id="A0A0A1TSC2"/>
<feature type="region of interest" description="Disordered" evidence="3">
    <location>
        <begin position="181"/>
        <end position="237"/>
    </location>
</feature>
<dbReference type="SMART" id="SM00906">
    <property type="entry name" value="Fungal_trans"/>
    <property type="match status" value="1"/>
</dbReference>
<dbReference type="Pfam" id="PF00172">
    <property type="entry name" value="Zn_clus"/>
    <property type="match status" value="1"/>
</dbReference>
<gene>
    <name evidence="5" type="ORF">VHEMI09904</name>
</gene>
<keyword evidence="1" id="KW-0479">Metal-binding</keyword>
<evidence type="ECO:0000313" key="5">
    <source>
        <dbReference type="EMBL" id="CEJ94367.1"/>
    </source>
</evidence>
<feature type="region of interest" description="Disordered" evidence="3">
    <location>
        <begin position="59"/>
        <end position="168"/>
    </location>
</feature>
<dbReference type="Proteomes" id="UP000039046">
    <property type="component" value="Unassembled WGS sequence"/>
</dbReference>
<evidence type="ECO:0000313" key="6">
    <source>
        <dbReference type="Proteomes" id="UP000039046"/>
    </source>
</evidence>
<keyword evidence="2" id="KW-0539">Nucleus</keyword>
<dbReference type="EMBL" id="CDHN01000007">
    <property type="protein sequence ID" value="CEJ94367.1"/>
    <property type="molecule type" value="Genomic_DNA"/>
</dbReference>
<evidence type="ECO:0000256" key="2">
    <source>
        <dbReference type="ARBA" id="ARBA00023242"/>
    </source>
</evidence>
<dbReference type="PANTHER" id="PTHR47425">
    <property type="entry name" value="FARB-RELATED"/>
    <property type="match status" value="1"/>
</dbReference>
<dbReference type="InterPro" id="IPR052761">
    <property type="entry name" value="Fungal_Detox/Toxin_TFs"/>
</dbReference>
<dbReference type="CDD" id="cd00067">
    <property type="entry name" value="GAL4"/>
    <property type="match status" value="1"/>
</dbReference>
<feature type="compositionally biased region" description="Polar residues" evidence="3">
    <location>
        <begin position="723"/>
        <end position="750"/>
    </location>
</feature>
<dbReference type="PROSITE" id="PS50048">
    <property type="entry name" value="ZN2_CY6_FUNGAL_2"/>
    <property type="match status" value="1"/>
</dbReference>
<dbReference type="GO" id="GO:0003677">
    <property type="term" value="F:DNA binding"/>
    <property type="evidence" value="ECO:0007669"/>
    <property type="project" value="InterPro"/>
</dbReference>
<dbReference type="HOGENOM" id="CLU_006329_1_0_1"/>
<dbReference type="SMART" id="SM00066">
    <property type="entry name" value="GAL4"/>
    <property type="match status" value="1"/>
</dbReference>
<dbReference type="STRING" id="1531966.A0A0A1TSC2"/>
<dbReference type="SUPFAM" id="SSF57701">
    <property type="entry name" value="Zn2/Cys6 DNA-binding domain"/>
    <property type="match status" value="1"/>
</dbReference>
<dbReference type="PANTHER" id="PTHR47425:SF3">
    <property type="entry name" value="ZN(II)2CYS6 TRANSCRIPTION FACTOR (EUROFUNG)"/>
    <property type="match status" value="1"/>
</dbReference>
<feature type="compositionally biased region" description="Polar residues" evidence="3">
    <location>
        <begin position="224"/>
        <end position="237"/>
    </location>
</feature>
<dbReference type="CDD" id="cd12148">
    <property type="entry name" value="fungal_TF_MHR"/>
    <property type="match status" value="1"/>
</dbReference>
<proteinExistence type="predicted"/>
<evidence type="ECO:0000256" key="1">
    <source>
        <dbReference type="ARBA" id="ARBA00022723"/>
    </source>
</evidence>
<dbReference type="GO" id="GO:0000981">
    <property type="term" value="F:DNA-binding transcription factor activity, RNA polymerase II-specific"/>
    <property type="evidence" value="ECO:0007669"/>
    <property type="project" value="InterPro"/>
</dbReference>
<evidence type="ECO:0000256" key="3">
    <source>
        <dbReference type="SAM" id="MobiDB-lite"/>
    </source>
</evidence>
<dbReference type="InterPro" id="IPR007219">
    <property type="entry name" value="XnlR_reg_dom"/>
</dbReference>
<sequence length="838" mass="93434">MVITETESARNRAAGRVVKRRSPKACVSCHNRKVRCDVVNGGWPCTNCRLDGVDCLLKESNRGRKPGSVNPKNTGAATRRASRPVAATVTPTDNRAECDEDVLDSSMNDQAHTIPRLSQPAYREEHHLSPQSDTSRLSELQEQPHQCTHSPNQPFPSSPGPDTEPSSAPRDFLFALAFENGSQQQSPGQTTTNSNKRALHGSQSSTHSTSPNVLPHTTSERNQSEAGRMSSHCSVAQNSPRHHILPPYIKPLPARIKSRDIDYLTEGGCLNIPDDDLRDELLRVYIRFVYPFMPAIDIEDFITPIFSPDSRRPVSLLLFQAIMFVSITFIDSEFLKSRGHQSRRAAREVFFDRVHSLYSFKIEDDKCALVQSLLLMTYWYGSPEDDRDTWHWMGIALGTAQVAGFHMDPRELSISPKEKQLRRRIWWSCVIRDRLIGLGIRRPTRVRDEEMTNPLLTLDDFDLEPSSALLVGVLGESKFNYVDTETKTGVAKMCIELSRLAIIVGHVLHSQYTVAGTDNSSSEFLLRAVVRPKQSPDQAASLIQCDTELKNWFDEQGLGPMRTDSPENDSTDILRLYYSLLQTIYFTTVSALHRPQAFYTGSSRNNSSSMKEHSRKKVQDAAISLTKLAFDVQSRNLLRYSSTSSIPAFLSATLIHLINTRSNDEEIRNISVGRFYHCLGALQQLQDMYASAEYAVNFVKTVLRTAHLDTPLLTGGFSREWGDQSQWHDSATSPANAATSYPSPSASGRQTWHGLATAKPHMESNQRGPGMHTSGATYSGVATQPPWPPMATPHFSAGPQFDVDFGSPYLGILGDMDILDPSLALMSFDTDPSFLLTK</sequence>
<dbReference type="PROSITE" id="PS00463">
    <property type="entry name" value="ZN2_CY6_FUNGAL_1"/>
    <property type="match status" value="1"/>
</dbReference>
<dbReference type="InterPro" id="IPR036864">
    <property type="entry name" value="Zn2-C6_fun-type_DNA-bd_sf"/>
</dbReference>
<dbReference type="GO" id="GO:0008270">
    <property type="term" value="F:zinc ion binding"/>
    <property type="evidence" value="ECO:0007669"/>
    <property type="project" value="InterPro"/>
</dbReference>
<protein>
    <submittedName>
        <fullName evidence="5">Putative Cutinase transcription factor 1 beta</fullName>
    </submittedName>
</protein>